<keyword evidence="6" id="KW-0472">Membrane</keyword>
<feature type="chain" id="PRO_5029743677" description="RING-type domain-containing protein" evidence="7">
    <location>
        <begin position="22"/>
        <end position="662"/>
    </location>
</feature>
<keyword evidence="6" id="KW-1133">Transmembrane helix</keyword>
<dbReference type="OrthoDB" id="2427at2759"/>
<dbReference type="SUPFAM" id="SSF57850">
    <property type="entry name" value="RING/U-box"/>
    <property type="match status" value="1"/>
</dbReference>
<name>A0A7J7INQ4_9RHOD</name>
<feature type="transmembrane region" description="Helical" evidence="6">
    <location>
        <begin position="377"/>
        <end position="402"/>
    </location>
</feature>
<feature type="signal peptide" evidence="7">
    <location>
        <begin position="1"/>
        <end position="21"/>
    </location>
</feature>
<dbReference type="Gene3D" id="3.30.40.10">
    <property type="entry name" value="Zinc/RING finger domain, C3HC4 (zinc finger)"/>
    <property type="match status" value="1"/>
</dbReference>
<keyword evidence="1" id="KW-0479">Metal-binding</keyword>
<evidence type="ECO:0000256" key="1">
    <source>
        <dbReference type="ARBA" id="ARBA00022723"/>
    </source>
</evidence>
<dbReference type="InterPro" id="IPR000742">
    <property type="entry name" value="EGF"/>
</dbReference>
<evidence type="ECO:0000313" key="10">
    <source>
        <dbReference type="Proteomes" id="UP000530660"/>
    </source>
</evidence>
<dbReference type="Proteomes" id="UP000530660">
    <property type="component" value="Unassembled WGS sequence"/>
</dbReference>
<evidence type="ECO:0000256" key="3">
    <source>
        <dbReference type="ARBA" id="ARBA00022833"/>
    </source>
</evidence>
<dbReference type="CDD" id="cd16454">
    <property type="entry name" value="RING-H2_PA-TM-RING"/>
    <property type="match status" value="1"/>
</dbReference>
<dbReference type="SMART" id="SM00184">
    <property type="entry name" value="RING"/>
    <property type="match status" value="1"/>
</dbReference>
<organism evidence="9 10">
    <name type="scientific">Cyanidiococcus yangmingshanensis</name>
    <dbReference type="NCBI Taxonomy" id="2690220"/>
    <lineage>
        <taxon>Eukaryota</taxon>
        <taxon>Rhodophyta</taxon>
        <taxon>Bangiophyceae</taxon>
        <taxon>Cyanidiales</taxon>
        <taxon>Cyanidiaceae</taxon>
        <taxon>Cyanidiococcus</taxon>
    </lineage>
</organism>
<reference evidence="9 10" key="1">
    <citation type="journal article" date="2020" name="J. Phycol.">
        <title>Comparative genome analysis reveals Cyanidiococcus gen. nov., a new extremophilic red algal genus sister to Cyanidioschyzon (Cyanidioschyzonaceae, Rhodophyta).</title>
        <authorList>
            <person name="Liu S.-L."/>
            <person name="Chiang Y.-R."/>
            <person name="Yoon H.S."/>
            <person name="Fu H.-Y."/>
        </authorList>
    </citation>
    <scope>NUCLEOTIDE SEQUENCE [LARGE SCALE GENOMIC DNA]</scope>
    <source>
        <strain evidence="9 10">THAL066</strain>
    </source>
</reference>
<evidence type="ECO:0000256" key="4">
    <source>
        <dbReference type="PROSITE-ProRule" id="PRU00175"/>
    </source>
</evidence>
<keyword evidence="2 4" id="KW-0863">Zinc-finger</keyword>
<dbReference type="Pfam" id="PF13639">
    <property type="entry name" value="zf-RING_2"/>
    <property type="match status" value="1"/>
</dbReference>
<evidence type="ECO:0000259" key="8">
    <source>
        <dbReference type="PROSITE" id="PS50089"/>
    </source>
</evidence>
<evidence type="ECO:0000256" key="7">
    <source>
        <dbReference type="SAM" id="SignalP"/>
    </source>
</evidence>
<dbReference type="PANTHER" id="PTHR14155:SF627">
    <property type="entry name" value="OS06G0192800 PROTEIN"/>
    <property type="match status" value="1"/>
</dbReference>
<feature type="compositionally biased region" description="Basic and acidic residues" evidence="5">
    <location>
        <begin position="479"/>
        <end position="488"/>
    </location>
</feature>
<dbReference type="GO" id="GO:0008270">
    <property type="term" value="F:zinc ion binding"/>
    <property type="evidence" value="ECO:0007669"/>
    <property type="project" value="UniProtKB-KW"/>
</dbReference>
<dbReference type="PANTHER" id="PTHR14155">
    <property type="entry name" value="RING FINGER DOMAIN-CONTAINING"/>
    <property type="match status" value="1"/>
</dbReference>
<feature type="domain" description="RING-type" evidence="8">
    <location>
        <begin position="569"/>
        <end position="610"/>
    </location>
</feature>
<keyword evidence="7" id="KW-0732">Signal</keyword>
<dbReference type="InterPro" id="IPR013083">
    <property type="entry name" value="Znf_RING/FYVE/PHD"/>
</dbReference>
<evidence type="ECO:0000313" key="9">
    <source>
        <dbReference type="EMBL" id="KAF6004177.1"/>
    </source>
</evidence>
<dbReference type="AlphaFoldDB" id="A0A7J7INQ4"/>
<accession>A0A7J7INQ4</accession>
<comment type="caution">
    <text evidence="9">The sequence shown here is derived from an EMBL/GenBank/DDBJ whole genome shotgun (WGS) entry which is preliminary data.</text>
</comment>
<dbReference type="PROSITE" id="PS50089">
    <property type="entry name" value="ZF_RING_2"/>
    <property type="match status" value="1"/>
</dbReference>
<keyword evidence="10" id="KW-1185">Reference proteome</keyword>
<proteinExistence type="predicted"/>
<dbReference type="InterPro" id="IPR001841">
    <property type="entry name" value="Znf_RING"/>
</dbReference>
<dbReference type="InterPro" id="IPR053238">
    <property type="entry name" value="RING-H2_zinc_finger"/>
</dbReference>
<dbReference type="EMBL" id="VWRR01000004">
    <property type="protein sequence ID" value="KAF6004177.1"/>
    <property type="molecule type" value="Genomic_DNA"/>
</dbReference>
<evidence type="ECO:0000256" key="6">
    <source>
        <dbReference type="SAM" id="Phobius"/>
    </source>
</evidence>
<evidence type="ECO:0000256" key="5">
    <source>
        <dbReference type="SAM" id="MobiDB-lite"/>
    </source>
</evidence>
<keyword evidence="3" id="KW-0862">Zinc</keyword>
<sequence>MATMVPCRVFLLLLLIYISFGFYGGTYVKADTAAFPSPIPWSSVNETCTNQTILGEHLSACFVQLPPSDTAISMRLNTSGIQSTYLIIEMSRENFTVDAFRYAGRTELSVRDADNHTLATDSWGAFAGLPYVFVVLNQSQFVNGSLSIDILANYTHVWTSAPEFAPVQGPIRLRFADALNETCGLGPFSNRLCWGNGTCNTDGQCACNGTFVGQYCSARAPNISLGASQTSLVNFSTFSYYQFFASGLNESSGTNYAVKMTWNEQAGCPELYVKQSNESYTSMPVFLTFYPNNNFPANYTDANSFLCGYTTQNVLLPPNAGSYWVTVANRYCTPSLNQNPESPANVTLQVFRCGGNGAATCPPPSSSCTNPSFLNSWYFLLPILFGGIAGVLGIGLLLAWLFPRRQLPMDPGVLYAMGPYVTEEEARRLLGGGIRILPLRGRHLVRLRLPPIPQEKIEAVFPAATYSIAEAAAWRSAKATDSEQEKSVPTEGQEPAITPTTSTEANDSNLTSYMVLGPSSVQSNRSAVRDFTATEATETLIKTSGSPASNVESALDQRQASIAYSNVTCPVCLEDFSDDDRVRRVGCHHLFHTDCIDPWLRKHPACPVCREDFSALLRGSDVPNGPRCPEPVAQPGDVERGITVPASLAPASSCGRATSDNQ</sequence>
<feature type="region of interest" description="Disordered" evidence="5">
    <location>
        <begin position="479"/>
        <end position="506"/>
    </location>
</feature>
<dbReference type="PROSITE" id="PS00022">
    <property type="entry name" value="EGF_1"/>
    <property type="match status" value="1"/>
</dbReference>
<evidence type="ECO:0000256" key="2">
    <source>
        <dbReference type="ARBA" id="ARBA00022771"/>
    </source>
</evidence>
<gene>
    <name evidence="9" type="ORF">F1559_003227</name>
</gene>
<protein>
    <recommendedName>
        <fullName evidence="8">RING-type domain-containing protein</fullName>
    </recommendedName>
</protein>
<keyword evidence="6" id="KW-0812">Transmembrane</keyword>